<name>Q6IHJ1_DROME</name>
<accession>Q6IHJ1</accession>
<reference evidence="1" key="1">
    <citation type="journal article" date="2003" name="Genome Biol.">
        <title>An integrated gene annotation and transcriptional profiling approach towards the full gene content of the Drosophila genome.</title>
        <authorList>
            <person name="Hild M."/>
            <person name="Beckmann B."/>
            <person name="Haas S.A."/>
            <person name="Koch B."/>
            <person name="Solovyev V."/>
            <person name="Busold C."/>
            <person name="Fellenberg K."/>
            <person name="Boutros M."/>
            <person name="Vingron M."/>
            <person name="Sauer F."/>
            <person name="Hoheisel J.D."/>
            <person name="Paro R."/>
        </authorList>
    </citation>
    <scope>NUCLEOTIDE SEQUENCE</scope>
</reference>
<gene>
    <name evidence="1" type="ORF">HDC02496</name>
</gene>
<evidence type="ECO:0000313" key="1">
    <source>
        <dbReference type="EMBL" id="DAA03624.1"/>
    </source>
</evidence>
<proteinExistence type="predicted"/>
<protein>
    <submittedName>
        <fullName evidence="1">HDC02496</fullName>
    </submittedName>
</protein>
<dbReference type="AlphaFoldDB" id="Q6IHJ1"/>
<sequence>MPLLLLTVKIQRRHSSHGGNIITRWRRMGRPSAVFINKKKKESPVFFGTLGPRQLAAEIMTGETLAAGWLLESGDSSGGKPKKRLRRILAFCCPPPRENICISLGDFGLRAAKSHTEVQTHLPRDIYLYKARTCFSLS</sequence>
<organism evidence="1">
    <name type="scientific">Drosophila melanogaster</name>
    <name type="common">Fruit fly</name>
    <dbReference type="NCBI Taxonomy" id="7227"/>
    <lineage>
        <taxon>Eukaryota</taxon>
        <taxon>Metazoa</taxon>
        <taxon>Ecdysozoa</taxon>
        <taxon>Arthropoda</taxon>
        <taxon>Hexapoda</taxon>
        <taxon>Insecta</taxon>
        <taxon>Pterygota</taxon>
        <taxon>Neoptera</taxon>
        <taxon>Endopterygota</taxon>
        <taxon>Diptera</taxon>
        <taxon>Brachycera</taxon>
        <taxon>Muscomorpha</taxon>
        <taxon>Ephydroidea</taxon>
        <taxon>Drosophilidae</taxon>
        <taxon>Drosophila</taxon>
        <taxon>Sophophora</taxon>
    </lineage>
</organism>
<dbReference type="EMBL" id="BK003425">
    <property type="protein sequence ID" value="DAA03624.1"/>
    <property type="molecule type" value="Genomic_DNA"/>
</dbReference>